<accession>A0ABV2CUJ8</accession>
<keyword evidence="2" id="KW-1185">Reference proteome</keyword>
<dbReference type="NCBIfam" id="TIGR01634">
    <property type="entry name" value="tail_P2_I"/>
    <property type="match status" value="1"/>
</dbReference>
<protein>
    <submittedName>
        <fullName evidence="1">Phage tail protein I</fullName>
    </submittedName>
</protein>
<evidence type="ECO:0000313" key="1">
    <source>
        <dbReference type="EMBL" id="MET1491591.1"/>
    </source>
</evidence>
<gene>
    <name evidence="1" type="ORF">ABVT11_17255</name>
</gene>
<reference evidence="1 2" key="1">
    <citation type="submission" date="2024-07" db="EMBL/GenBank/DDBJ databases">
        <title>Uliginosibacterium paludis KCTC:42655.</title>
        <authorList>
            <person name="Kim M.K."/>
        </authorList>
    </citation>
    <scope>NUCLEOTIDE SEQUENCE [LARGE SCALE GENOMIC DNA]</scope>
    <source>
        <strain evidence="1 2">KCTC 42655</strain>
    </source>
</reference>
<dbReference type="RefSeq" id="WP_345929496.1">
    <property type="nucleotide sequence ID" value="NZ_JBDIVF010000010.1"/>
</dbReference>
<sequence length="177" mass="19724">MSLLPPNASTLERRLEQVLVIESALPVELRRLIDPETCPASFLPWLAWQESVDEWQPDWTDAEKRAAIAAAFYVHSHKGTIGSIRRALQTIGYDIEVVEWFADEPVAAPYTFRVQLTDMNGHGVTEALQARLIKTIERYKNARSQLTSMTVQSVSSGRVYAGAALQVSEVITIDPTA</sequence>
<name>A0ABV2CUJ8_9RHOO</name>
<dbReference type="EMBL" id="JBEWLZ010000013">
    <property type="protein sequence ID" value="MET1491591.1"/>
    <property type="molecule type" value="Genomic_DNA"/>
</dbReference>
<dbReference type="Proteomes" id="UP001548590">
    <property type="component" value="Unassembled WGS sequence"/>
</dbReference>
<evidence type="ECO:0000313" key="2">
    <source>
        <dbReference type="Proteomes" id="UP001548590"/>
    </source>
</evidence>
<organism evidence="1 2">
    <name type="scientific">Uliginosibacterium paludis</name>
    <dbReference type="NCBI Taxonomy" id="1615952"/>
    <lineage>
        <taxon>Bacteria</taxon>
        <taxon>Pseudomonadati</taxon>
        <taxon>Pseudomonadota</taxon>
        <taxon>Betaproteobacteria</taxon>
        <taxon>Rhodocyclales</taxon>
        <taxon>Zoogloeaceae</taxon>
        <taxon>Uliginosibacterium</taxon>
    </lineage>
</organism>
<dbReference type="InterPro" id="IPR006521">
    <property type="entry name" value="Tail_protein_I"/>
</dbReference>
<comment type="caution">
    <text evidence="1">The sequence shown here is derived from an EMBL/GenBank/DDBJ whole genome shotgun (WGS) entry which is preliminary data.</text>
</comment>
<proteinExistence type="predicted"/>
<dbReference type="Pfam" id="PF09684">
    <property type="entry name" value="Tail_P2_I"/>
    <property type="match status" value="1"/>
</dbReference>